<dbReference type="PANTHER" id="PTHR46230:SF7">
    <property type="entry name" value="BOLA-LIKE PROTEIN 1"/>
    <property type="match status" value="1"/>
</dbReference>
<dbReference type="PANTHER" id="PTHR46230">
    <property type="match status" value="1"/>
</dbReference>
<accession>A0ABT8EHP3</accession>
<dbReference type="RefSeq" id="WP_266124497.1">
    <property type="nucleotide sequence ID" value="NZ_JAJHNU010000001.1"/>
</dbReference>
<evidence type="ECO:0000313" key="2">
    <source>
        <dbReference type="EMBL" id="MDN4120787.1"/>
    </source>
</evidence>
<dbReference type="SUPFAM" id="SSF82657">
    <property type="entry name" value="BolA-like"/>
    <property type="match status" value="1"/>
</dbReference>
<evidence type="ECO:0000256" key="1">
    <source>
        <dbReference type="RuleBase" id="RU003860"/>
    </source>
</evidence>
<dbReference type="EMBL" id="JAJHNU010000001">
    <property type="protein sequence ID" value="MDN4120787.1"/>
    <property type="molecule type" value="Genomic_DNA"/>
</dbReference>
<sequence length="89" mass="9711">MSTPNERSQLLAQRLQALDPSALEIIDESHLHAGHEGAKGGASHFRVHIVSPQFVGLSTLARHRLVYECVQDLIPFPIHALAIQATPTV</sequence>
<dbReference type="PIRSF" id="PIRSF003113">
    <property type="entry name" value="BolA"/>
    <property type="match status" value="1"/>
</dbReference>
<name>A0ABT8EHP3_9BURK</name>
<dbReference type="InterPro" id="IPR036065">
    <property type="entry name" value="BolA-like_sf"/>
</dbReference>
<comment type="caution">
    <text evidence="2">The sequence shown here is derived from an EMBL/GenBank/DDBJ whole genome shotgun (WGS) entry which is preliminary data.</text>
</comment>
<gene>
    <name evidence="2" type="ORF">LMS43_05775</name>
</gene>
<dbReference type="Pfam" id="PF01722">
    <property type="entry name" value="BolA"/>
    <property type="match status" value="1"/>
</dbReference>
<organism evidence="2 3">
    <name type="scientific">Alcaligenes endophyticus</name>
    <dbReference type="NCBI Taxonomy" id="1929088"/>
    <lineage>
        <taxon>Bacteria</taxon>
        <taxon>Pseudomonadati</taxon>
        <taxon>Pseudomonadota</taxon>
        <taxon>Betaproteobacteria</taxon>
        <taxon>Burkholderiales</taxon>
        <taxon>Alcaligenaceae</taxon>
        <taxon>Alcaligenes</taxon>
    </lineage>
</organism>
<comment type="similarity">
    <text evidence="1">Belongs to the BolA/IbaG family.</text>
</comment>
<keyword evidence="3" id="KW-1185">Reference proteome</keyword>
<reference evidence="2" key="1">
    <citation type="submission" date="2021-11" db="EMBL/GenBank/DDBJ databases">
        <title>Draft genome sequence of Alcaligenes endophyticus type strain CCUG 75668T.</title>
        <authorList>
            <person name="Salva-Serra F."/>
            <person name="Duran R.E."/>
            <person name="Seeger M."/>
            <person name="Moore E.R.B."/>
            <person name="Jaen-Luchoro D."/>
        </authorList>
    </citation>
    <scope>NUCLEOTIDE SEQUENCE</scope>
    <source>
        <strain evidence="2">CCUG 75668</strain>
    </source>
</reference>
<dbReference type="Gene3D" id="3.30.300.90">
    <property type="entry name" value="BolA-like"/>
    <property type="match status" value="1"/>
</dbReference>
<proteinExistence type="inferred from homology"/>
<protein>
    <submittedName>
        <fullName evidence="2">BolA family transcriptional regulator</fullName>
    </submittedName>
</protein>
<dbReference type="Proteomes" id="UP001168613">
    <property type="component" value="Unassembled WGS sequence"/>
</dbReference>
<evidence type="ECO:0000313" key="3">
    <source>
        <dbReference type="Proteomes" id="UP001168613"/>
    </source>
</evidence>
<dbReference type="InterPro" id="IPR002634">
    <property type="entry name" value="BolA"/>
</dbReference>